<keyword evidence="3" id="KW-1185">Reference proteome</keyword>
<protein>
    <submittedName>
        <fullName evidence="2">Uncharacterized protein</fullName>
    </submittedName>
</protein>
<keyword evidence="1" id="KW-0472">Membrane</keyword>
<proteinExistence type="predicted"/>
<name>A0A841FEM9_9ACTN</name>
<evidence type="ECO:0000313" key="2">
    <source>
        <dbReference type="EMBL" id="MBB6034005.1"/>
    </source>
</evidence>
<feature type="transmembrane region" description="Helical" evidence="1">
    <location>
        <begin position="40"/>
        <end position="62"/>
    </location>
</feature>
<evidence type="ECO:0000313" key="3">
    <source>
        <dbReference type="Proteomes" id="UP000548476"/>
    </source>
</evidence>
<accession>A0A841FEM9</accession>
<evidence type="ECO:0000256" key="1">
    <source>
        <dbReference type="SAM" id="Phobius"/>
    </source>
</evidence>
<dbReference type="Proteomes" id="UP000548476">
    <property type="component" value="Unassembled WGS sequence"/>
</dbReference>
<organism evidence="2 3">
    <name type="scientific">Phytomonospora endophytica</name>
    <dbReference type="NCBI Taxonomy" id="714109"/>
    <lineage>
        <taxon>Bacteria</taxon>
        <taxon>Bacillati</taxon>
        <taxon>Actinomycetota</taxon>
        <taxon>Actinomycetes</taxon>
        <taxon>Micromonosporales</taxon>
        <taxon>Micromonosporaceae</taxon>
        <taxon>Phytomonospora</taxon>
    </lineage>
</organism>
<keyword evidence="1" id="KW-0812">Transmembrane</keyword>
<gene>
    <name evidence="2" type="ORF">HNR73_001855</name>
</gene>
<keyword evidence="1" id="KW-1133">Transmembrane helix</keyword>
<reference evidence="2 3" key="1">
    <citation type="submission" date="2020-08" db="EMBL/GenBank/DDBJ databases">
        <title>Genomic Encyclopedia of Type Strains, Phase IV (KMG-IV): sequencing the most valuable type-strain genomes for metagenomic binning, comparative biology and taxonomic classification.</title>
        <authorList>
            <person name="Goeker M."/>
        </authorList>
    </citation>
    <scope>NUCLEOTIDE SEQUENCE [LARGE SCALE GENOMIC DNA]</scope>
    <source>
        <strain evidence="2 3">YIM 65646</strain>
    </source>
</reference>
<comment type="caution">
    <text evidence="2">The sequence shown here is derived from an EMBL/GenBank/DDBJ whole genome shotgun (WGS) entry which is preliminary data.</text>
</comment>
<dbReference type="RefSeq" id="WP_184786847.1">
    <property type="nucleotide sequence ID" value="NZ_BONT01000013.1"/>
</dbReference>
<dbReference type="AlphaFoldDB" id="A0A841FEM9"/>
<dbReference type="EMBL" id="JACHGT010000003">
    <property type="protein sequence ID" value="MBB6034005.1"/>
    <property type="molecule type" value="Genomic_DNA"/>
</dbReference>
<sequence>MTTEELNRALDEELDRSTPEVSFLPAEVLRRGRRRARARLGGYAAGGVAAVAAVAVLLPVAFGGGIDPDTGSFGSRQQDPGEYPVALDPDVEYIWGADESRFDEEEEVNAYITTPLTEELTAAWTAAIADLGIQTRPSFMDEVQRYNEVLTPDQDQSGAFGGWGGDESVVLAERPVYGGQAESEERVITMRVYPAGSFLRGAGTQSKNPNYLLPDARYLVPGCDPYTETVQFPEPKQVETTFECVDADGPDGEQILSVRPTEIIDGNTIRTITYLAVYRPDGSAVLIRERVWNEQSEPVLTDEQLTGLALALPSVPVE</sequence>